<dbReference type="Pfam" id="PF00403">
    <property type="entry name" value="HMA"/>
    <property type="match status" value="1"/>
</dbReference>
<feature type="domain" description="HMA" evidence="2">
    <location>
        <begin position="1"/>
        <end position="64"/>
    </location>
</feature>
<dbReference type="Proteomes" id="UP001168613">
    <property type="component" value="Unassembled WGS sequence"/>
</dbReference>
<dbReference type="PROSITE" id="PS01047">
    <property type="entry name" value="HMA_1"/>
    <property type="match status" value="1"/>
</dbReference>
<name>A0ABT8EJ86_9BURK</name>
<reference evidence="3" key="1">
    <citation type="submission" date="2021-11" db="EMBL/GenBank/DDBJ databases">
        <title>Draft genome sequence of Alcaligenes endophyticus type strain CCUG 75668T.</title>
        <authorList>
            <person name="Salva-Serra F."/>
            <person name="Duran R.E."/>
            <person name="Seeger M."/>
            <person name="Moore E.R.B."/>
            <person name="Jaen-Luchoro D."/>
        </authorList>
    </citation>
    <scope>NUCLEOTIDE SEQUENCE</scope>
    <source>
        <strain evidence="3">CCUG 75668</strain>
    </source>
</reference>
<keyword evidence="1" id="KW-0479">Metal-binding</keyword>
<dbReference type="InterPro" id="IPR006121">
    <property type="entry name" value="HMA_dom"/>
</dbReference>
<sequence>MSFEIQVKDMTCGHCVQTITHAVQSIYPSAQVQADVATHRVQIHGEVDQAAVLQAIGDAGFTPESL</sequence>
<organism evidence="3 4">
    <name type="scientific">Alcaligenes endophyticus</name>
    <dbReference type="NCBI Taxonomy" id="1929088"/>
    <lineage>
        <taxon>Bacteria</taxon>
        <taxon>Pseudomonadati</taxon>
        <taxon>Pseudomonadota</taxon>
        <taxon>Betaproteobacteria</taxon>
        <taxon>Burkholderiales</taxon>
        <taxon>Alcaligenaceae</taxon>
        <taxon>Alcaligenes</taxon>
    </lineage>
</organism>
<dbReference type="SUPFAM" id="SSF55008">
    <property type="entry name" value="HMA, heavy metal-associated domain"/>
    <property type="match status" value="1"/>
</dbReference>
<evidence type="ECO:0000259" key="2">
    <source>
        <dbReference type="PROSITE" id="PS50846"/>
    </source>
</evidence>
<evidence type="ECO:0000313" key="3">
    <source>
        <dbReference type="EMBL" id="MDN4121353.1"/>
    </source>
</evidence>
<dbReference type="CDD" id="cd00371">
    <property type="entry name" value="HMA"/>
    <property type="match status" value="1"/>
</dbReference>
<dbReference type="RefSeq" id="WP_266124034.1">
    <property type="nucleotide sequence ID" value="NZ_JAJHNU010000002.1"/>
</dbReference>
<keyword evidence="4" id="KW-1185">Reference proteome</keyword>
<gene>
    <name evidence="3" type="ORF">LMS43_08645</name>
</gene>
<accession>A0ABT8EJ86</accession>
<dbReference type="InterPro" id="IPR017969">
    <property type="entry name" value="Heavy-metal-associated_CS"/>
</dbReference>
<dbReference type="Gene3D" id="3.30.70.100">
    <property type="match status" value="1"/>
</dbReference>
<comment type="caution">
    <text evidence="3">The sequence shown here is derived from an EMBL/GenBank/DDBJ whole genome shotgun (WGS) entry which is preliminary data.</text>
</comment>
<proteinExistence type="predicted"/>
<evidence type="ECO:0000256" key="1">
    <source>
        <dbReference type="ARBA" id="ARBA00022723"/>
    </source>
</evidence>
<dbReference type="InterPro" id="IPR036163">
    <property type="entry name" value="HMA_dom_sf"/>
</dbReference>
<protein>
    <submittedName>
        <fullName evidence="3">Heavy-metal-associated domain-containing protein</fullName>
    </submittedName>
</protein>
<dbReference type="EMBL" id="JAJHNU010000002">
    <property type="protein sequence ID" value="MDN4121353.1"/>
    <property type="molecule type" value="Genomic_DNA"/>
</dbReference>
<evidence type="ECO:0000313" key="4">
    <source>
        <dbReference type="Proteomes" id="UP001168613"/>
    </source>
</evidence>
<dbReference type="PROSITE" id="PS50846">
    <property type="entry name" value="HMA_2"/>
    <property type="match status" value="1"/>
</dbReference>